<accession>A0A4Q1B7K8</accession>
<sequence>MPGDTVTFVPDQIQRPIRDNHVSERRYLSCLLLCLLVTTTTLVVTAVTYDGLLRDDSNVGRMLAQSTRHSFNSISIPKSHGPVDNEDEPFWKEDEISKIGQL</sequence>
<gene>
    <name evidence="2" type="ORF">M231_08093</name>
</gene>
<evidence type="ECO:0000313" key="3">
    <source>
        <dbReference type="Proteomes" id="UP000289152"/>
    </source>
</evidence>
<proteinExistence type="predicted"/>
<keyword evidence="1" id="KW-0812">Transmembrane</keyword>
<dbReference type="VEuPathDB" id="FungiDB:TREMEDRAFT_60363"/>
<comment type="caution">
    <text evidence="2">The sequence shown here is derived from an EMBL/GenBank/DDBJ whole genome shotgun (WGS) entry which is preliminary data.</text>
</comment>
<protein>
    <submittedName>
        <fullName evidence="2">Uncharacterized protein</fullName>
    </submittedName>
</protein>
<dbReference type="InParanoid" id="A0A4Q1B7K8"/>
<feature type="transmembrane region" description="Helical" evidence="1">
    <location>
        <begin position="27"/>
        <end position="49"/>
    </location>
</feature>
<name>A0A4Q1B7K8_TREME</name>
<keyword evidence="3" id="KW-1185">Reference proteome</keyword>
<organism evidence="2 3">
    <name type="scientific">Tremella mesenterica</name>
    <name type="common">Jelly fungus</name>
    <dbReference type="NCBI Taxonomy" id="5217"/>
    <lineage>
        <taxon>Eukaryota</taxon>
        <taxon>Fungi</taxon>
        <taxon>Dikarya</taxon>
        <taxon>Basidiomycota</taxon>
        <taxon>Agaricomycotina</taxon>
        <taxon>Tremellomycetes</taxon>
        <taxon>Tremellales</taxon>
        <taxon>Tremellaceae</taxon>
        <taxon>Tremella</taxon>
    </lineage>
</organism>
<evidence type="ECO:0000256" key="1">
    <source>
        <dbReference type="SAM" id="Phobius"/>
    </source>
</evidence>
<keyword evidence="1" id="KW-0472">Membrane</keyword>
<evidence type="ECO:0000313" key="2">
    <source>
        <dbReference type="EMBL" id="RXK34649.1"/>
    </source>
</evidence>
<dbReference type="EMBL" id="SDIL01000243">
    <property type="protein sequence ID" value="RXK34649.1"/>
    <property type="molecule type" value="Genomic_DNA"/>
</dbReference>
<keyword evidence="1" id="KW-1133">Transmembrane helix</keyword>
<dbReference type="AlphaFoldDB" id="A0A4Q1B7K8"/>
<dbReference type="Proteomes" id="UP000289152">
    <property type="component" value="Unassembled WGS sequence"/>
</dbReference>
<reference evidence="2 3" key="1">
    <citation type="submission" date="2016-06" db="EMBL/GenBank/DDBJ databases">
        <title>Evolution of pathogenesis and genome organization in the Tremellales.</title>
        <authorList>
            <person name="Cuomo C."/>
            <person name="Litvintseva A."/>
            <person name="Heitman J."/>
            <person name="Chen Y."/>
            <person name="Sun S."/>
            <person name="Springer D."/>
            <person name="Dromer F."/>
            <person name="Young S."/>
            <person name="Zeng Q."/>
            <person name="Chapman S."/>
            <person name="Gujja S."/>
            <person name="Saif S."/>
            <person name="Birren B."/>
        </authorList>
    </citation>
    <scope>NUCLEOTIDE SEQUENCE [LARGE SCALE GENOMIC DNA]</scope>
    <source>
        <strain evidence="2 3">ATCC 28783</strain>
    </source>
</reference>